<accession>A0A8J3C6K3</accession>
<sequence>MVVMSAVVLLLAGTWADYPELIALGLAGVATLLVAAGWMLVRPRLRAVRETSPQRVAEGARAYGVVTVTNTAGRRSPPVVATETVGNDRINVPLPSLEAGGSVRMMYALPTGRRGRYVIPPFEVDHTDPLRLLRSGGSCGGHSILYVHPRVHTVVPMSFGGPREMEGPTSSSSPQGGVTFHSLRDYHPGDNWRRIHWKSSARVGKLLVRHNVVPDEPRHLIILDTSDGPYDDASFEHAVRVAASLCVAADRAGYPVTLRRTSDWAVAPEPPDSQWDNGATATLDLLSSLERSSQDRGLLTLTDLVRDVASPDSGVALSVVTGEVEPEHLELLTTMRSCFLTVSLIRIGEKISRSVTTPAGVLAVNARTSSDFAAQWNLVVPP</sequence>
<evidence type="ECO:0000259" key="2">
    <source>
        <dbReference type="Pfam" id="PF01882"/>
    </source>
</evidence>
<keyword evidence="4" id="KW-1185">Reference proteome</keyword>
<feature type="transmembrane region" description="Helical" evidence="1">
    <location>
        <begin position="26"/>
        <end position="45"/>
    </location>
</feature>
<dbReference type="Pfam" id="PF01882">
    <property type="entry name" value="DUF58"/>
    <property type="match status" value="1"/>
</dbReference>
<dbReference type="PANTHER" id="PTHR34351:SF1">
    <property type="entry name" value="SLR1927 PROTEIN"/>
    <property type="match status" value="1"/>
</dbReference>
<reference evidence="3" key="2">
    <citation type="submission" date="2020-09" db="EMBL/GenBank/DDBJ databases">
        <authorList>
            <person name="Sun Q."/>
            <person name="Zhou Y."/>
        </authorList>
    </citation>
    <scope>NUCLEOTIDE SEQUENCE</scope>
    <source>
        <strain evidence="3">CGMCC 4.5737</strain>
    </source>
</reference>
<keyword evidence="1" id="KW-0472">Membrane</keyword>
<protein>
    <recommendedName>
        <fullName evidence="2">DUF58 domain-containing protein</fullName>
    </recommendedName>
</protein>
<gene>
    <name evidence="3" type="ORF">GCM10012275_09040</name>
</gene>
<evidence type="ECO:0000313" key="3">
    <source>
        <dbReference type="EMBL" id="GGM40246.1"/>
    </source>
</evidence>
<comment type="caution">
    <text evidence="3">The sequence shown here is derived from an EMBL/GenBank/DDBJ whole genome shotgun (WGS) entry which is preliminary data.</text>
</comment>
<dbReference type="EMBL" id="BMMK01000002">
    <property type="protein sequence ID" value="GGM40246.1"/>
    <property type="molecule type" value="Genomic_DNA"/>
</dbReference>
<organism evidence="3 4">
    <name type="scientific">Longimycelium tulufanense</name>
    <dbReference type="NCBI Taxonomy" id="907463"/>
    <lineage>
        <taxon>Bacteria</taxon>
        <taxon>Bacillati</taxon>
        <taxon>Actinomycetota</taxon>
        <taxon>Actinomycetes</taxon>
        <taxon>Pseudonocardiales</taxon>
        <taxon>Pseudonocardiaceae</taxon>
        <taxon>Longimycelium</taxon>
    </lineage>
</organism>
<dbReference type="InterPro" id="IPR002881">
    <property type="entry name" value="DUF58"/>
</dbReference>
<evidence type="ECO:0000313" key="4">
    <source>
        <dbReference type="Proteomes" id="UP000637578"/>
    </source>
</evidence>
<name>A0A8J3C6K3_9PSEU</name>
<keyword evidence="1" id="KW-1133">Transmembrane helix</keyword>
<feature type="domain" description="DUF58" evidence="2">
    <location>
        <begin position="183"/>
        <end position="271"/>
    </location>
</feature>
<reference evidence="3" key="1">
    <citation type="journal article" date="2014" name="Int. J. Syst. Evol. Microbiol.">
        <title>Complete genome sequence of Corynebacterium casei LMG S-19264T (=DSM 44701T), isolated from a smear-ripened cheese.</title>
        <authorList>
            <consortium name="US DOE Joint Genome Institute (JGI-PGF)"/>
            <person name="Walter F."/>
            <person name="Albersmeier A."/>
            <person name="Kalinowski J."/>
            <person name="Ruckert C."/>
        </authorList>
    </citation>
    <scope>NUCLEOTIDE SEQUENCE</scope>
    <source>
        <strain evidence="3">CGMCC 4.5737</strain>
    </source>
</reference>
<dbReference type="AlphaFoldDB" id="A0A8J3C6K3"/>
<dbReference type="Proteomes" id="UP000637578">
    <property type="component" value="Unassembled WGS sequence"/>
</dbReference>
<evidence type="ECO:0000256" key="1">
    <source>
        <dbReference type="SAM" id="Phobius"/>
    </source>
</evidence>
<dbReference type="PANTHER" id="PTHR34351">
    <property type="entry name" value="SLR1927 PROTEIN-RELATED"/>
    <property type="match status" value="1"/>
</dbReference>
<proteinExistence type="predicted"/>
<keyword evidence="1" id="KW-0812">Transmembrane</keyword>